<evidence type="ECO:0000313" key="3">
    <source>
        <dbReference type="Proteomes" id="UP000784294"/>
    </source>
</evidence>
<comment type="caution">
    <text evidence="2">The sequence shown here is derived from an EMBL/GenBank/DDBJ whole genome shotgun (WGS) entry which is preliminary data.</text>
</comment>
<dbReference type="AlphaFoldDB" id="A0A448WTB7"/>
<accession>A0A448WTB7</accession>
<proteinExistence type="predicted"/>
<dbReference type="EMBL" id="CAAALY010043077">
    <property type="protein sequence ID" value="VEL19751.1"/>
    <property type="molecule type" value="Genomic_DNA"/>
</dbReference>
<organism evidence="2 3">
    <name type="scientific">Protopolystoma xenopodis</name>
    <dbReference type="NCBI Taxonomy" id="117903"/>
    <lineage>
        <taxon>Eukaryota</taxon>
        <taxon>Metazoa</taxon>
        <taxon>Spiralia</taxon>
        <taxon>Lophotrochozoa</taxon>
        <taxon>Platyhelminthes</taxon>
        <taxon>Monogenea</taxon>
        <taxon>Polyopisthocotylea</taxon>
        <taxon>Polystomatidea</taxon>
        <taxon>Polystomatidae</taxon>
        <taxon>Protopolystoma</taxon>
    </lineage>
</organism>
<gene>
    <name evidence="2" type="ORF">PXEA_LOCUS13191</name>
</gene>
<feature type="region of interest" description="Disordered" evidence="1">
    <location>
        <begin position="177"/>
        <end position="211"/>
    </location>
</feature>
<keyword evidence="3" id="KW-1185">Reference proteome</keyword>
<protein>
    <submittedName>
        <fullName evidence="2">Uncharacterized protein</fullName>
    </submittedName>
</protein>
<evidence type="ECO:0000313" key="2">
    <source>
        <dbReference type="EMBL" id="VEL19751.1"/>
    </source>
</evidence>
<evidence type="ECO:0000256" key="1">
    <source>
        <dbReference type="SAM" id="MobiDB-lite"/>
    </source>
</evidence>
<sequence>MNRMNLPVPFVDPDTYAGSVNVVPSEVLLNSLKTKMDNTLPPETTSNLASAYMTSSEEHMDLSSGSESELSSDDMPRAGRRRGCKHPFSRLAAKRLKPTKSTHLGDLSVKRLSGSGKRTAIPFNQLFEPPTPSVALKINVNTDSFEILQQKHKQLEKEESQDPTISIGFGILTLQPKSPPVTLNPVSPSSPQPCKDPDALFPLRKSESSQP</sequence>
<feature type="region of interest" description="Disordered" evidence="1">
    <location>
        <begin position="53"/>
        <end position="86"/>
    </location>
</feature>
<name>A0A448WTB7_9PLAT</name>
<reference evidence="2" key="1">
    <citation type="submission" date="2018-11" db="EMBL/GenBank/DDBJ databases">
        <authorList>
            <consortium name="Pathogen Informatics"/>
        </authorList>
    </citation>
    <scope>NUCLEOTIDE SEQUENCE</scope>
</reference>
<dbReference type="Proteomes" id="UP000784294">
    <property type="component" value="Unassembled WGS sequence"/>
</dbReference>